<dbReference type="PANTHER" id="PTHR44927">
    <property type="entry name" value="FK506-BINDING PROTEIN 15"/>
    <property type="match status" value="1"/>
</dbReference>
<protein>
    <submittedName>
        <fullName evidence="3">Uncharacterized protein</fullName>
    </submittedName>
</protein>
<feature type="compositionally biased region" description="Polar residues" evidence="2">
    <location>
        <begin position="72"/>
        <end position="86"/>
    </location>
</feature>
<sequence>MEGDDDDFNDGDVMFGRCHPADALAPAGNRSTLASLFADDSGDHMNEASQVPLTYQAPIQPKAASQMVPKVQDNSGDSKSHQRSSMSPICALSVTVYRHKSSGAHNEGKAGLVLLGDHKVHSYQVVTYRTKQDILYRMAVSPSSHISVHDARWLQVVDETSTVWSMLIEDSEQLEKFCKHFLVAKYFCSGCNQDGVIMDLGQKENADTVSAHSMVEVQYTVWGIDGCQLNETAACDSTAKFKMGKGESPWHLESALVGAVKGIPRIIIIQSSNDVTTKNFDQNKEDGISSVCIRVTVTRVKAKNSSKIQSEPGTGLLNIPDVALPDRGNCEGGRDNAESVSVSEASEKTSKEKAQLLARVAKMGGQPVVPMIPPSSGFVCNSRQEASVTQEQPQSLNGNEEHVAGDQPEYISEPWIQLEDVRSSSVSYGPEDNQFPSPSYNYWPDHLVLAHLVSPQTLSGPVNPIFSQFVSDMQKSNRCIQSSIDQLVGKVDVMSHQMNVLQRVVGHLCIQAHPEYPPLLRPTTTMGPRPPLLTPRPSLPSRARLHGHPDGFQRQSFPSMTEQSPDTTTSASAFLDNIQLLEENVRLKSLLQTIARPSDSSYKDHMQDIIQEFQKEISDLKKKSKLLEEDREKLANAHKDIVEQLKDAAIEKQKLLKAKEDMEQKLQMTECSKQEQELAEKKQDQNSSEEMMKMLSALYKVLKTKFPDDETFMGKAVKDSIIQGIRDFTVKLIGGSD</sequence>
<dbReference type="Proteomes" id="UP000677054">
    <property type="component" value="Unassembled WGS sequence"/>
</dbReference>
<feature type="region of interest" description="Disordered" evidence="2">
    <location>
        <begin position="328"/>
        <end position="348"/>
    </location>
</feature>
<reference evidence="3" key="1">
    <citation type="submission" date="2020-11" db="EMBL/GenBank/DDBJ databases">
        <authorList>
            <person name="Tran Van P."/>
        </authorList>
    </citation>
    <scope>NUCLEOTIDE SEQUENCE</scope>
</reference>
<feature type="compositionally biased region" description="Basic and acidic residues" evidence="2">
    <location>
        <begin position="328"/>
        <end position="337"/>
    </location>
</feature>
<name>A0A7R8X4F2_9CRUS</name>
<gene>
    <name evidence="3" type="ORF">DSTB1V02_LOCUS673</name>
</gene>
<evidence type="ECO:0000256" key="2">
    <source>
        <dbReference type="SAM" id="MobiDB-lite"/>
    </source>
</evidence>
<evidence type="ECO:0000313" key="4">
    <source>
        <dbReference type="Proteomes" id="UP000677054"/>
    </source>
</evidence>
<keyword evidence="1" id="KW-0175">Coiled coil</keyword>
<accession>A0A7R8X4F2</accession>
<evidence type="ECO:0000313" key="3">
    <source>
        <dbReference type="EMBL" id="CAD7240655.1"/>
    </source>
</evidence>
<feature type="coiled-coil region" evidence="1">
    <location>
        <begin position="603"/>
        <end position="691"/>
    </location>
</feature>
<dbReference type="PANTHER" id="PTHR44927:SF1">
    <property type="entry name" value="FK506-BINDING PROTEIN 15"/>
    <property type="match status" value="1"/>
</dbReference>
<dbReference type="AlphaFoldDB" id="A0A7R8X4F2"/>
<feature type="region of interest" description="Disordered" evidence="2">
    <location>
        <begin position="63"/>
        <end position="86"/>
    </location>
</feature>
<evidence type="ECO:0000256" key="1">
    <source>
        <dbReference type="SAM" id="Coils"/>
    </source>
</evidence>
<feature type="region of interest" description="Disordered" evidence="2">
    <location>
        <begin position="520"/>
        <end position="569"/>
    </location>
</feature>
<feature type="compositionally biased region" description="Pro residues" evidence="2">
    <location>
        <begin position="528"/>
        <end position="538"/>
    </location>
</feature>
<dbReference type="OrthoDB" id="5842926at2759"/>
<organism evidence="3">
    <name type="scientific">Darwinula stevensoni</name>
    <dbReference type="NCBI Taxonomy" id="69355"/>
    <lineage>
        <taxon>Eukaryota</taxon>
        <taxon>Metazoa</taxon>
        <taxon>Ecdysozoa</taxon>
        <taxon>Arthropoda</taxon>
        <taxon>Crustacea</taxon>
        <taxon>Oligostraca</taxon>
        <taxon>Ostracoda</taxon>
        <taxon>Podocopa</taxon>
        <taxon>Podocopida</taxon>
        <taxon>Darwinulocopina</taxon>
        <taxon>Darwinuloidea</taxon>
        <taxon>Darwinulidae</taxon>
        <taxon>Darwinula</taxon>
    </lineage>
</organism>
<dbReference type="EMBL" id="CAJPEV010000049">
    <property type="protein sequence ID" value="CAG0879615.1"/>
    <property type="molecule type" value="Genomic_DNA"/>
</dbReference>
<keyword evidence="4" id="KW-1185">Reference proteome</keyword>
<dbReference type="EMBL" id="LR899566">
    <property type="protein sequence ID" value="CAD7240655.1"/>
    <property type="molecule type" value="Genomic_DNA"/>
</dbReference>
<feature type="compositionally biased region" description="Polar residues" evidence="2">
    <location>
        <begin position="553"/>
        <end position="569"/>
    </location>
</feature>
<proteinExistence type="predicted"/>
<dbReference type="SUPFAM" id="SSF54534">
    <property type="entry name" value="FKBP-like"/>
    <property type="match status" value="1"/>
</dbReference>